<sequence>MNNISKKEQFKELINESSEMVVFTGAGISTESGIPDFRSPGGLWTKFKPIDFGSFMSSEEVRAESWRRKFNIDNTISKAKPNKGHEAIAHLVKKGKVNAVITQNVDNLHQDSGIPMDKVIELHGNTTYAICLSCKKRYEINVIKKEFLKTEIPPVCDECDGIIKTATISFGQSMPEDEMKKAQIVTLNCDLFLAIGSSLQVYPAAGFPILAKKNGSKLVILNRDETDLDGYSDLVINKEIGEFFDEVFNISN</sequence>
<dbReference type="PANTHER" id="PTHR11085:SF4">
    <property type="entry name" value="NAD-DEPENDENT PROTEIN DEACYLASE"/>
    <property type="match status" value="1"/>
</dbReference>
<dbReference type="GO" id="GO:0070403">
    <property type="term" value="F:NAD+ binding"/>
    <property type="evidence" value="ECO:0007669"/>
    <property type="project" value="InterPro"/>
</dbReference>
<dbReference type="EMBL" id="UINC01006393">
    <property type="protein sequence ID" value="SVA27256.1"/>
    <property type="molecule type" value="Genomic_DNA"/>
</dbReference>
<evidence type="ECO:0000256" key="1">
    <source>
        <dbReference type="ARBA" id="ARBA00022679"/>
    </source>
</evidence>
<dbReference type="Gene3D" id="3.40.50.1220">
    <property type="entry name" value="TPP-binding domain"/>
    <property type="match status" value="1"/>
</dbReference>
<protein>
    <recommendedName>
        <fullName evidence="3">Deacetylase sirtuin-type domain-containing protein</fullName>
    </recommendedName>
</protein>
<dbReference type="AlphaFoldDB" id="A0A381UGD0"/>
<dbReference type="Pfam" id="PF02146">
    <property type="entry name" value="SIR2"/>
    <property type="match status" value="1"/>
</dbReference>
<dbReference type="InterPro" id="IPR050134">
    <property type="entry name" value="NAD-dep_sirtuin_deacylases"/>
</dbReference>
<reference evidence="4" key="1">
    <citation type="submission" date="2018-05" db="EMBL/GenBank/DDBJ databases">
        <authorList>
            <person name="Lanie J.A."/>
            <person name="Ng W.-L."/>
            <person name="Kazmierczak K.M."/>
            <person name="Andrzejewski T.M."/>
            <person name="Davidsen T.M."/>
            <person name="Wayne K.J."/>
            <person name="Tettelin H."/>
            <person name="Glass J.I."/>
            <person name="Rusch D."/>
            <person name="Podicherti R."/>
            <person name="Tsui H.-C.T."/>
            <person name="Winkler M.E."/>
        </authorList>
    </citation>
    <scope>NUCLEOTIDE SEQUENCE</scope>
</reference>
<evidence type="ECO:0000313" key="4">
    <source>
        <dbReference type="EMBL" id="SVA27256.1"/>
    </source>
</evidence>
<dbReference type="InterPro" id="IPR003000">
    <property type="entry name" value="Sirtuin"/>
</dbReference>
<dbReference type="SUPFAM" id="SSF52467">
    <property type="entry name" value="DHS-like NAD/FAD-binding domain"/>
    <property type="match status" value="1"/>
</dbReference>
<dbReference type="GO" id="GO:0017136">
    <property type="term" value="F:histone deacetylase activity, NAD-dependent"/>
    <property type="evidence" value="ECO:0007669"/>
    <property type="project" value="TreeGrafter"/>
</dbReference>
<evidence type="ECO:0000259" key="3">
    <source>
        <dbReference type="PROSITE" id="PS50305"/>
    </source>
</evidence>
<dbReference type="InterPro" id="IPR029035">
    <property type="entry name" value="DHS-like_NAD/FAD-binding_dom"/>
</dbReference>
<keyword evidence="2" id="KW-0520">NAD</keyword>
<organism evidence="4">
    <name type="scientific">marine metagenome</name>
    <dbReference type="NCBI Taxonomy" id="408172"/>
    <lineage>
        <taxon>unclassified sequences</taxon>
        <taxon>metagenomes</taxon>
        <taxon>ecological metagenomes</taxon>
    </lineage>
</organism>
<dbReference type="PROSITE" id="PS50305">
    <property type="entry name" value="SIRTUIN"/>
    <property type="match status" value="1"/>
</dbReference>
<accession>A0A381UGD0</accession>
<name>A0A381UGD0_9ZZZZ</name>
<feature type="domain" description="Deacetylase sirtuin-type" evidence="3">
    <location>
        <begin position="1"/>
        <end position="252"/>
    </location>
</feature>
<proteinExistence type="predicted"/>
<dbReference type="PANTHER" id="PTHR11085">
    <property type="entry name" value="NAD-DEPENDENT PROTEIN DEACYLASE SIRTUIN-5, MITOCHONDRIAL-RELATED"/>
    <property type="match status" value="1"/>
</dbReference>
<keyword evidence="1" id="KW-0808">Transferase</keyword>
<dbReference type="CDD" id="cd01407">
    <property type="entry name" value="SIR2-fam"/>
    <property type="match status" value="1"/>
</dbReference>
<dbReference type="InterPro" id="IPR026590">
    <property type="entry name" value="Ssirtuin_cat_dom"/>
</dbReference>
<dbReference type="Gene3D" id="2.20.28.200">
    <property type="match status" value="1"/>
</dbReference>
<evidence type="ECO:0000256" key="2">
    <source>
        <dbReference type="ARBA" id="ARBA00023027"/>
    </source>
</evidence>
<dbReference type="NCBIfam" id="NF001753">
    <property type="entry name" value="PRK00481.1-3"/>
    <property type="match status" value="1"/>
</dbReference>
<gene>
    <name evidence="4" type="ORF">METZ01_LOCUS80110</name>
</gene>